<dbReference type="EMBL" id="JAPHEH010000001">
    <property type="protein sequence ID" value="MDG4476459.1"/>
    <property type="molecule type" value="Genomic_DNA"/>
</dbReference>
<gene>
    <name evidence="2" type="ORF">OLX77_09865</name>
</gene>
<dbReference type="Proteomes" id="UP001154240">
    <property type="component" value="Unassembled WGS sequence"/>
</dbReference>
<evidence type="ECO:0000313" key="2">
    <source>
        <dbReference type="EMBL" id="MDG4476459.1"/>
    </source>
</evidence>
<sequence length="1397" mass="143759">MSGPSPSLTPECSSSQVLPKRLLAGLLFSVVVLFFAQSALAAISFRAASSASAVSSITYVGSGNAATSNNGSVTASLPTGLQANDLLLCLVESHDTVAHSITGWQTLYSLTGTAHRASLFYKIATASESNPTITHSNGNSIIAQCAAFRGVDTANPFDVPYAAQYSASDLTVETGNITTASSGDLILFSAHIANNPSSLNISTDGGLSWTQSFYSRTSAGNDSAIGLFSATQPAPASLGPLQATAQNQAGESHGALLALKSITSLTINKPTGTITDDVMIASITTTPSTITVSAPAGWTLIRKVTQTNATSSVLSTYYKVVGASDPANYTWTFSSGAQGGPIGGIASFSGVDTTSPVDAEAGNATASSLTHTAPSITTTVANDMLVTLHEFASASTWSPPVGMTEAIDFASQATPNANGISMELNYEARSAVGPTGTRSATTSANADSGATQSIALKASLLTCFTDDFERADVTSTGYWIVANEGGTFGDPRIVNGRLRLTDNTGGASTMAALRQLFPAAGNKIVIEFDHYAYNGSGADGMCVVFSDASFAPVPGAFGGSLGYAPKQASAGGDTTHPGFTGGWLGVALDEYGNFSNPTEGRTGGPGQRPDSVAIRGSGALYTGYTYLAGTTTLSPGIDNTGSSAPAPGYRYRITIDHLDAIHAYTSVERNTGSGYTSLIAPFDAKGAAGQAAVPINWYLSFTGSTGGATNIHDFDNLRVCSAQPQHVPTLDHVRILHDGQALTCAAEDIILKACADSSCSTLFTGAVTVNLANIGGASWSSDPVTFSGGQTTVTLRKTTAGTVTLGGTVTSPAAANATAVCYNSATQSCSLTYTASSACFDAVEVGRSASTPIYTKLAGTAFSLDVLSLASGFPDQVSVALVDPTAPSGNCSDFNTGLTPEAPYSFTFWDNGRHTFNFNYPYAAPNARVRIRNTNTNQSTCSSDNFAIRPRQLTLSTTTPLNPAANTLKAGANFNLTANSGVTAGYTGTPTTDPSKVVDHNNAAIGANTLTGAFAAATGVSAIGTFQYLDVGTITLNANAVVDETFTAVDQVTGLVGSVDHGSGDCIANSASNTPAVGVYGCNIGGTALGPLGRFYPDHYEVTAVLSGACNPETANEFTYMGQPALGINLAIQAMASAGITPLSRYTNGYASLAAFSVNGDNNGTPIAPLNNRLTPDLPAFQWTSGTYTGSGTYSFDRAANPDGPFENFTLQVTVADADGAQITRRNEVAIPGATTVLSPNTKIRYGRLRLPNAFGPETAPLIMALRAEYFNGTGFVINTLDNCTSLPLNTTIFLNNPATAGGAEQPGTTAMIVGAATTSAVMTNAPFVSGNAGLSFTAPGATNVGFVNIRADVSAYPWLQIDWDNNGSLDPDLNARVNFGIYRGNDRIINWREIIR</sequence>
<dbReference type="InterPro" id="IPR013320">
    <property type="entry name" value="ConA-like_dom_sf"/>
</dbReference>
<dbReference type="RefSeq" id="WP_307633426.1">
    <property type="nucleotide sequence ID" value="NZ_JAPHEH010000001.1"/>
</dbReference>
<name>A0A9X4MF81_9BACT</name>
<protein>
    <recommendedName>
        <fullName evidence="1">DUF6701 domain-containing protein</fullName>
    </recommendedName>
</protein>
<dbReference type="Pfam" id="PF20419">
    <property type="entry name" value="DUF6701"/>
    <property type="match status" value="1"/>
</dbReference>
<reference evidence="2" key="2">
    <citation type="submission" date="2022-10" db="EMBL/GenBank/DDBJ databases">
        <authorList>
            <person name="Aronson H.S."/>
        </authorList>
    </citation>
    <scope>NUCLEOTIDE SEQUENCE</scope>
    <source>
        <strain evidence="2">RS19-109</strain>
    </source>
</reference>
<dbReference type="SUPFAM" id="SSF49899">
    <property type="entry name" value="Concanavalin A-like lectins/glucanases"/>
    <property type="match status" value="1"/>
</dbReference>
<organism evidence="2 3">
    <name type="scientific">Thiovibrio frasassiensis</name>
    <dbReference type="NCBI Taxonomy" id="2984131"/>
    <lineage>
        <taxon>Bacteria</taxon>
        <taxon>Pseudomonadati</taxon>
        <taxon>Thermodesulfobacteriota</taxon>
        <taxon>Desulfobulbia</taxon>
        <taxon>Desulfobulbales</taxon>
        <taxon>Thiovibrionaceae</taxon>
        <taxon>Thiovibrio</taxon>
    </lineage>
</organism>
<comment type="caution">
    <text evidence="2">The sequence shown here is derived from an EMBL/GenBank/DDBJ whole genome shotgun (WGS) entry which is preliminary data.</text>
</comment>
<accession>A0A9X4MF81</accession>
<reference evidence="2" key="1">
    <citation type="journal article" date="2022" name="bioRxiv">
        <title>Thiovibrio frasassiensisgen. nov., sp. nov., an autotrophic, elemental sulfur disproportionating bacterium isolated from sulfidic karst sediment, and proposal of Thiovibrionaceae fam. nov.</title>
        <authorList>
            <person name="Aronson H."/>
            <person name="Thomas C."/>
            <person name="Bhattacharyya M."/>
            <person name="Eckstein S."/>
            <person name="Jensen S."/>
            <person name="Barco R."/>
            <person name="Macalady J."/>
            <person name="Amend J."/>
        </authorList>
    </citation>
    <scope>NUCLEOTIDE SEQUENCE</scope>
    <source>
        <strain evidence="2">RS19-109</strain>
    </source>
</reference>
<evidence type="ECO:0000259" key="1">
    <source>
        <dbReference type="Pfam" id="PF20419"/>
    </source>
</evidence>
<keyword evidence="3" id="KW-1185">Reference proteome</keyword>
<feature type="domain" description="DUF6701" evidence="1">
    <location>
        <begin position="888"/>
        <end position="1395"/>
    </location>
</feature>
<dbReference type="InterPro" id="IPR046524">
    <property type="entry name" value="DUF6701"/>
</dbReference>
<proteinExistence type="predicted"/>
<evidence type="ECO:0000313" key="3">
    <source>
        <dbReference type="Proteomes" id="UP001154240"/>
    </source>
</evidence>